<reference evidence="1 2" key="1">
    <citation type="submission" date="2019-11" db="EMBL/GenBank/DDBJ databases">
        <title>Comparative genomics of hydrocarbon-degrading Desulfosarcina strains.</title>
        <authorList>
            <person name="Watanabe M."/>
            <person name="Kojima H."/>
            <person name="Fukui M."/>
        </authorList>
    </citation>
    <scope>NUCLEOTIDE SEQUENCE [LARGE SCALE GENOMIC DNA]</scope>
    <source>
        <strain evidence="1 2">28bB2T</strain>
    </source>
</reference>
<dbReference type="AlphaFoldDB" id="A0A5K7ZUG8"/>
<name>A0A5K7ZUG8_9BACT</name>
<dbReference type="Proteomes" id="UP000425960">
    <property type="component" value="Chromosome"/>
</dbReference>
<protein>
    <submittedName>
        <fullName evidence="1">Uncharacterized protein</fullName>
    </submittedName>
</protein>
<dbReference type="EMBL" id="AP021876">
    <property type="protein sequence ID" value="BBO83866.1"/>
    <property type="molecule type" value="Genomic_DNA"/>
</dbReference>
<gene>
    <name evidence="1" type="ORF">DSCO28_44320</name>
</gene>
<dbReference type="KEGG" id="dov:DSCO28_44320"/>
<evidence type="ECO:0000313" key="1">
    <source>
        <dbReference type="EMBL" id="BBO83866.1"/>
    </source>
</evidence>
<accession>A0A5K7ZUG8</accession>
<sequence length="59" mass="6723">MSSKNVPLYLGITLFRDEPLLFAKRPERALNSLLNENLAKARKAHEEQGQVAYALFDSF</sequence>
<evidence type="ECO:0000313" key="2">
    <source>
        <dbReference type="Proteomes" id="UP000425960"/>
    </source>
</evidence>
<organism evidence="1 2">
    <name type="scientific">Desulfosarcina ovata subsp. sediminis</name>
    <dbReference type="NCBI Taxonomy" id="885957"/>
    <lineage>
        <taxon>Bacteria</taxon>
        <taxon>Pseudomonadati</taxon>
        <taxon>Thermodesulfobacteriota</taxon>
        <taxon>Desulfobacteria</taxon>
        <taxon>Desulfobacterales</taxon>
        <taxon>Desulfosarcinaceae</taxon>
        <taxon>Desulfosarcina</taxon>
    </lineage>
</organism>
<proteinExistence type="predicted"/>